<dbReference type="InterPro" id="IPR007810">
    <property type="entry name" value="Pep3/Vps18_beta-prop"/>
</dbReference>
<dbReference type="GO" id="GO:0006886">
    <property type="term" value="P:intracellular protein transport"/>
    <property type="evidence" value="ECO:0007669"/>
    <property type="project" value="UniProtKB-UniRule"/>
</dbReference>
<keyword evidence="7" id="KW-0472">Membrane</keyword>
<evidence type="ECO:0000256" key="4">
    <source>
        <dbReference type="ARBA" id="ARBA00022833"/>
    </source>
</evidence>
<dbReference type="GO" id="GO:0030674">
    <property type="term" value="F:protein-macromolecule adaptor activity"/>
    <property type="evidence" value="ECO:0007669"/>
    <property type="project" value="TreeGrafter"/>
</dbReference>
<name>A0A1I7XT34_HETBA</name>
<evidence type="ECO:0000313" key="10">
    <source>
        <dbReference type="WBParaSite" id="Hba_20980"/>
    </source>
</evidence>
<evidence type="ECO:0000256" key="6">
    <source>
        <dbReference type="SAM" id="Coils"/>
    </source>
</evidence>
<dbReference type="Pfam" id="PF05131">
    <property type="entry name" value="Pep3_Vps18"/>
    <property type="match status" value="1"/>
</dbReference>
<keyword evidence="2" id="KW-0479">Metal-binding</keyword>
<keyword evidence="7" id="KW-1133">Transmembrane helix</keyword>
<keyword evidence="6" id="KW-0175">Coiled coil</keyword>
<evidence type="ECO:0000256" key="7">
    <source>
        <dbReference type="SAM" id="Phobius"/>
    </source>
</evidence>
<dbReference type="GO" id="GO:0008270">
    <property type="term" value="F:zinc ion binding"/>
    <property type="evidence" value="ECO:0007669"/>
    <property type="project" value="UniProtKB-KW"/>
</dbReference>
<evidence type="ECO:0000256" key="2">
    <source>
        <dbReference type="ARBA" id="ARBA00022723"/>
    </source>
</evidence>
<evidence type="ECO:0000256" key="5">
    <source>
        <dbReference type="PROSITE-ProRule" id="PRU01006"/>
    </source>
</evidence>
<dbReference type="GO" id="GO:0008333">
    <property type="term" value="P:endosome to lysosome transport"/>
    <property type="evidence" value="ECO:0007669"/>
    <property type="project" value="TreeGrafter"/>
</dbReference>
<proteinExistence type="predicted"/>
<protein>
    <submittedName>
        <fullName evidence="10">Vacuolar protein sorting-associated protein 18 homolog</fullName>
    </submittedName>
</protein>
<accession>A0A1I7XT34</accession>
<keyword evidence="3" id="KW-0863">Zinc-finger</keyword>
<dbReference type="WBParaSite" id="Hba_20980">
    <property type="protein sequence ID" value="Hba_20980"/>
    <property type="gene ID" value="Hba_20980"/>
</dbReference>
<dbReference type="GO" id="GO:0007032">
    <property type="term" value="P:endosome organization"/>
    <property type="evidence" value="ECO:0007669"/>
    <property type="project" value="TreeGrafter"/>
</dbReference>
<dbReference type="AlphaFoldDB" id="A0A1I7XT34"/>
<keyword evidence="4" id="KW-0862">Zinc</keyword>
<dbReference type="InterPro" id="IPR000547">
    <property type="entry name" value="Clathrin_H-chain/VPS_repeat"/>
</dbReference>
<keyword evidence="9" id="KW-1185">Reference proteome</keyword>
<evidence type="ECO:0000256" key="3">
    <source>
        <dbReference type="ARBA" id="ARBA00022771"/>
    </source>
</evidence>
<reference evidence="10" key="1">
    <citation type="submission" date="2016-11" db="UniProtKB">
        <authorList>
            <consortium name="WormBaseParasite"/>
        </authorList>
    </citation>
    <scope>IDENTIFICATION</scope>
</reference>
<feature type="domain" description="Pep3/Vps18 beta-propeller" evidence="8">
    <location>
        <begin position="69"/>
        <end position="335"/>
    </location>
</feature>
<keyword evidence="7" id="KW-0812">Transmembrane</keyword>
<dbReference type="GO" id="GO:0048284">
    <property type="term" value="P:organelle fusion"/>
    <property type="evidence" value="ECO:0007669"/>
    <property type="project" value="TreeGrafter"/>
</dbReference>
<dbReference type="GO" id="GO:0030897">
    <property type="term" value="C:HOPS complex"/>
    <property type="evidence" value="ECO:0007669"/>
    <property type="project" value="TreeGrafter"/>
</dbReference>
<dbReference type="PROSITE" id="PS50236">
    <property type="entry name" value="CHCR"/>
    <property type="match status" value="1"/>
</dbReference>
<evidence type="ECO:0000256" key="1">
    <source>
        <dbReference type="ARBA" id="ARBA00004492"/>
    </source>
</evidence>
<evidence type="ECO:0000259" key="8">
    <source>
        <dbReference type="Pfam" id="PF05131"/>
    </source>
</evidence>
<dbReference type="Proteomes" id="UP000095283">
    <property type="component" value="Unplaced"/>
</dbReference>
<comment type="subcellular location">
    <subcellularLocation>
        <location evidence="1">Late endosome membrane</location>
        <topology evidence="1">Peripheral membrane protein</topology>
        <orientation evidence="1">Cytoplasmic side</orientation>
    </subcellularLocation>
</comment>
<dbReference type="GO" id="GO:0006904">
    <property type="term" value="P:vesicle docking involved in exocytosis"/>
    <property type="evidence" value="ECO:0007669"/>
    <property type="project" value="TreeGrafter"/>
</dbReference>
<dbReference type="PANTHER" id="PTHR23323:SF26">
    <property type="entry name" value="VACUOLAR PROTEIN SORTING-ASSOCIATED PROTEIN 18 HOMOLOG"/>
    <property type="match status" value="1"/>
</dbReference>
<feature type="coiled-coil region" evidence="6">
    <location>
        <begin position="760"/>
        <end position="787"/>
    </location>
</feature>
<sequence length="919" mass="105551">MYIIDGENYWNSECDEKIINESGDIVHYLLKMSQSHQNGIFSRCHQDIKRDLKLVIYIYIYIYISFGIISAVGWNVECLRDTETGHILLGTSQGSIIETLISAGGVVSFVKEHTSSFGGEKDLTISDIKIFLVNDDDIKNTRFIVFICQPGRLYSIPAFVDMSPPPKTNYMSSASLQAGWISMPEVPQHIFHVFFANKDVQQTCLFMPNSGRGLSGESALIVYPLTEPNRFLWLGPSGLTVGKINLAADKQRDILEEEHHMEHRRIEGRLESPVGVSLTEYHILLAYSTRMTAISLFTYNVVYEDIWSQEFGTAIGLTCDHSSEFHWLFTPSTTMKYRPNDEGRYVWRMFLDRGDYAKALAIAINRLNIDPEAHELVLKRQADKYIAEKNFTAAAEILAQSTEAFETVVLKFLSSEDDKKLGLKTLLDKKLEKMSKPEDRMKRDVLVMWLLEIQLAELAQMRREGRDAEASEQAKHLQRFIIRKNVHNSSELFYQYAPELVEHIPTELFACLIGNEKIRPQEMLPTIYLCQKHHEMAAEAIKYLEWAVTTLSGSHDVCLYNLLITMFAQFNSDKLHEFLVKQGRDKTNILYDLDFAIRTCRQHGLNKSTIFLYCVSEMFNEAVDMALKVNNLYILLKLNPIVYFIIIKLDVDDGVALAKECAHLMDPEEDDVIMGLQPKYSIEQRRRVWLKIASHVIEKDGDVVKCIGLLKESGDVITIQDILPLFPEFTNIEHFKDPLCACLKEHSLKIQKYDYKRLIIQELQQAMKDATHIAQEIREKTNRLKNRVTVIKVGDVCSGCGRSLSGRPFYAHACRHFFHRDCLENAMLAFIDQEAKMRLTNLISRERDLLKLFEIEERSSSTNKVFTAEREALFEQISNEINELLGAECPLCGTIAIELIDKPFFNDEEYSADQKSWMT</sequence>
<organism evidence="9 10">
    <name type="scientific">Heterorhabditis bacteriophora</name>
    <name type="common">Entomopathogenic nematode worm</name>
    <dbReference type="NCBI Taxonomy" id="37862"/>
    <lineage>
        <taxon>Eukaryota</taxon>
        <taxon>Metazoa</taxon>
        <taxon>Ecdysozoa</taxon>
        <taxon>Nematoda</taxon>
        <taxon>Chromadorea</taxon>
        <taxon>Rhabditida</taxon>
        <taxon>Rhabditina</taxon>
        <taxon>Rhabditomorpha</taxon>
        <taxon>Strongyloidea</taxon>
        <taxon>Heterorhabditidae</taxon>
        <taxon>Heterorhabditis</taxon>
    </lineage>
</organism>
<dbReference type="PANTHER" id="PTHR23323">
    <property type="entry name" value="VACUOLAR PROTEIN SORTING-ASSOCIATED PROTEIN"/>
    <property type="match status" value="1"/>
</dbReference>
<dbReference type="GO" id="GO:0007040">
    <property type="term" value="P:lysosome organization"/>
    <property type="evidence" value="ECO:0007669"/>
    <property type="project" value="TreeGrafter"/>
</dbReference>
<evidence type="ECO:0000313" key="9">
    <source>
        <dbReference type="Proteomes" id="UP000095283"/>
    </source>
</evidence>
<feature type="repeat" description="CHCR" evidence="5">
    <location>
        <begin position="514"/>
        <end position="673"/>
    </location>
</feature>
<feature type="transmembrane region" description="Helical" evidence="7">
    <location>
        <begin position="54"/>
        <end position="74"/>
    </location>
</feature>
<dbReference type="GO" id="GO:0031902">
    <property type="term" value="C:late endosome membrane"/>
    <property type="evidence" value="ECO:0007669"/>
    <property type="project" value="UniProtKB-SubCell"/>
</dbReference>